<reference evidence="1 2" key="1">
    <citation type="submission" date="2018-05" db="EMBL/GenBank/DDBJ databases">
        <title>Streptomyces venezuelae.</title>
        <authorList>
            <person name="Kim W."/>
            <person name="Lee N."/>
            <person name="Cho B.-K."/>
        </authorList>
    </citation>
    <scope>NUCLEOTIDE SEQUENCE [LARGE SCALE GENOMIC DNA]</scope>
    <source>
        <strain evidence="1 2">ATCC 14583</strain>
    </source>
</reference>
<evidence type="ECO:0000313" key="1">
    <source>
        <dbReference type="EMBL" id="QES27315.1"/>
    </source>
</evidence>
<evidence type="ECO:0000313" key="2">
    <source>
        <dbReference type="Proteomes" id="UP000323046"/>
    </source>
</evidence>
<dbReference type="EMBL" id="CP029193">
    <property type="protein sequence ID" value="QES27315.1"/>
    <property type="molecule type" value="Genomic_DNA"/>
</dbReference>
<dbReference type="AlphaFoldDB" id="A0A5P2B9Y4"/>
<protein>
    <submittedName>
        <fullName evidence="1">Uncharacterized protein</fullName>
    </submittedName>
</protein>
<name>A0A5P2B9Y4_STRVZ</name>
<dbReference type="Proteomes" id="UP000323046">
    <property type="component" value="Chromosome"/>
</dbReference>
<accession>A0A5P2B9Y4</accession>
<organism evidence="1 2">
    <name type="scientific">Streptomyces venezuelae</name>
    <dbReference type="NCBI Taxonomy" id="54571"/>
    <lineage>
        <taxon>Bacteria</taxon>
        <taxon>Bacillati</taxon>
        <taxon>Actinomycetota</taxon>
        <taxon>Actinomycetes</taxon>
        <taxon>Kitasatosporales</taxon>
        <taxon>Streptomycetaceae</taxon>
        <taxon>Streptomyces</taxon>
    </lineage>
</organism>
<keyword evidence="2" id="KW-1185">Reference proteome</keyword>
<sequence>MQQSFGVAICFTDEGCFAQIGLGGGIEPVVRNRGASVCRVLVGEGFPAEFDGDLAIDALVVRLREGHEPIVADGLAVGQVLWCPGPLWRG</sequence>
<gene>
    <name evidence="1" type="ORF">DEJ47_13365</name>
</gene>
<proteinExistence type="predicted"/>